<organism evidence="11 12">
    <name type="scientific">Manduca sexta</name>
    <name type="common">Tobacco hawkmoth</name>
    <name type="synonym">Tobacco hornworm</name>
    <dbReference type="NCBI Taxonomy" id="7130"/>
    <lineage>
        <taxon>Eukaryota</taxon>
        <taxon>Metazoa</taxon>
        <taxon>Ecdysozoa</taxon>
        <taxon>Arthropoda</taxon>
        <taxon>Hexapoda</taxon>
        <taxon>Insecta</taxon>
        <taxon>Pterygota</taxon>
        <taxon>Neoptera</taxon>
        <taxon>Endopterygota</taxon>
        <taxon>Lepidoptera</taxon>
        <taxon>Glossata</taxon>
        <taxon>Ditrysia</taxon>
        <taxon>Bombycoidea</taxon>
        <taxon>Sphingidae</taxon>
        <taxon>Sphinginae</taxon>
        <taxon>Sphingini</taxon>
        <taxon>Manduca</taxon>
    </lineage>
</organism>
<comment type="caution">
    <text evidence="11">The sequence shown here is derived from an EMBL/GenBank/DDBJ whole genome shotgun (WGS) entry which is preliminary data.</text>
</comment>
<dbReference type="PROSITE" id="PS00028">
    <property type="entry name" value="ZINC_FINGER_C2H2_1"/>
    <property type="match status" value="8"/>
</dbReference>
<evidence type="ECO:0000256" key="6">
    <source>
        <dbReference type="ARBA" id="ARBA00023242"/>
    </source>
</evidence>
<evidence type="ECO:0000256" key="4">
    <source>
        <dbReference type="ARBA" id="ARBA00022771"/>
    </source>
</evidence>
<feature type="domain" description="C2H2-type" evidence="9">
    <location>
        <begin position="453"/>
        <end position="480"/>
    </location>
</feature>
<dbReference type="FunFam" id="3.30.160.60:FF:000446">
    <property type="entry name" value="Zinc finger protein"/>
    <property type="match status" value="1"/>
</dbReference>
<dbReference type="InterPro" id="IPR013087">
    <property type="entry name" value="Znf_C2H2_type"/>
</dbReference>
<accession>A0A921YR94</accession>
<dbReference type="FunFam" id="3.30.160.60:FF:000597">
    <property type="entry name" value="zinc finger protein 236 isoform X3"/>
    <property type="match status" value="1"/>
</dbReference>
<feature type="binding site" evidence="8">
    <location>
        <position position="62"/>
    </location>
    <ligand>
        <name>Zn(2+)</name>
        <dbReference type="ChEBI" id="CHEBI:29105"/>
    </ligand>
</feature>
<evidence type="ECO:0000256" key="2">
    <source>
        <dbReference type="ARBA" id="ARBA00022723"/>
    </source>
</evidence>
<feature type="domain" description="C2H2-type" evidence="9">
    <location>
        <begin position="283"/>
        <end position="310"/>
    </location>
</feature>
<evidence type="ECO:0000256" key="8">
    <source>
        <dbReference type="PROSITE-ProRule" id="PRU01263"/>
    </source>
</evidence>
<keyword evidence="4 7" id="KW-0863">Zinc-finger</keyword>
<keyword evidence="6" id="KW-0539">Nucleus</keyword>
<dbReference type="FunFam" id="3.30.160.60:FF:000624">
    <property type="entry name" value="zinc finger protein 697"/>
    <property type="match status" value="1"/>
</dbReference>
<dbReference type="PANTHER" id="PTHR24406">
    <property type="entry name" value="TRANSCRIPTIONAL REPRESSOR CTCFL-RELATED"/>
    <property type="match status" value="1"/>
</dbReference>
<feature type="binding site" evidence="8">
    <location>
        <position position="15"/>
    </location>
    <ligand>
        <name>Zn(2+)</name>
        <dbReference type="ChEBI" id="CHEBI:29105"/>
    </ligand>
</feature>
<dbReference type="Pfam" id="PF07776">
    <property type="entry name" value="zf-AD"/>
    <property type="match status" value="1"/>
</dbReference>
<dbReference type="SMART" id="SM00868">
    <property type="entry name" value="zf-AD"/>
    <property type="match status" value="1"/>
</dbReference>
<evidence type="ECO:0000256" key="3">
    <source>
        <dbReference type="ARBA" id="ARBA00022737"/>
    </source>
</evidence>
<feature type="binding site" evidence="8">
    <location>
        <position position="12"/>
    </location>
    <ligand>
        <name>Zn(2+)</name>
        <dbReference type="ChEBI" id="CHEBI:29105"/>
    </ligand>
</feature>
<feature type="domain" description="C2H2-type" evidence="9">
    <location>
        <begin position="313"/>
        <end position="337"/>
    </location>
</feature>
<dbReference type="GO" id="GO:0005634">
    <property type="term" value="C:nucleus"/>
    <property type="evidence" value="ECO:0007669"/>
    <property type="project" value="UniProtKB-SubCell"/>
</dbReference>
<dbReference type="InterPro" id="IPR012934">
    <property type="entry name" value="Znf_AD"/>
</dbReference>
<name>A0A921YR94_MANSE</name>
<evidence type="ECO:0000313" key="11">
    <source>
        <dbReference type="EMBL" id="KAG6444361.1"/>
    </source>
</evidence>
<feature type="domain" description="C2H2-type" evidence="9">
    <location>
        <begin position="369"/>
        <end position="396"/>
    </location>
</feature>
<dbReference type="PROSITE" id="PS50157">
    <property type="entry name" value="ZINC_FINGER_C2H2_2"/>
    <property type="match status" value="7"/>
</dbReference>
<dbReference type="GO" id="GO:0006355">
    <property type="term" value="P:regulation of DNA-templated transcription"/>
    <property type="evidence" value="ECO:0007669"/>
    <property type="project" value="UniProtKB-ARBA"/>
</dbReference>
<dbReference type="Proteomes" id="UP000791440">
    <property type="component" value="Unassembled WGS sequence"/>
</dbReference>
<evidence type="ECO:0000313" key="12">
    <source>
        <dbReference type="Proteomes" id="UP000791440"/>
    </source>
</evidence>
<dbReference type="SMART" id="SM00355">
    <property type="entry name" value="ZnF_C2H2"/>
    <property type="match status" value="8"/>
</dbReference>
<reference evidence="11" key="2">
    <citation type="submission" date="2020-12" db="EMBL/GenBank/DDBJ databases">
        <authorList>
            <person name="Kanost M."/>
        </authorList>
    </citation>
    <scope>NUCLEOTIDE SEQUENCE</scope>
</reference>
<comment type="subcellular location">
    <subcellularLocation>
        <location evidence="1">Nucleus</location>
    </subcellularLocation>
</comment>
<evidence type="ECO:0000256" key="1">
    <source>
        <dbReference type="ARBA" id="ARBA00004123"/>
    </source>
</evidence>
<dbReference type="Pfam" id="PF00096">
    <property type="entry name" value="zf-C2H2"/>
    <property type="match status" value="6"/>
</dbReference>
<keyword evidence="3" id="KW-0677">Repeat</keyword>
<evidence type="ECO:0000256" key="7">
    <source>
        <dbReference type="PROSITE-ProRule" id="PRU00042"/>
    </source>
</evidence>
<keyword evidence="12" id="KW-1185">Reference proteome</keyword>
<dbReference type="Pfam" id="PF13912">
    <property type="entry name" value="zf-C2H2_6"/>
    <property type="match status" value="1"/>
</dbReference>
<evidence type="ECO:0000256" key="5">
    <source>
        <dbReference type="ARBA" id="ARBA00022833"/>
    </source>
</evidence>
<dbReference type="AlphaFoldDB" id="A0A921YR94"/>
<feature type="domain" description="C2H2-type" evidence="9">
    <location>
        <begin position="425"/>
        <end position="452"/>
    </location>
</feature>
<dbReference type="PROSITE" id="PS51915">
    <property type="entry name" value="ZAD"/>
    <property type="match status" value="1"/>
</dbReference>
<keyword evidence="5 8" id="KW-0862">Zinc</keyword>
<reference evidence="11" key="1">
    <citation type="journal article" date="2016" name="Insect Biochem. Mol. Biol.">
        <title>Multifaceted biological insights from a draft genome sequence of the tobacco hornworm moth, Manduca sexta.</title>
        <authorList>
            <person name="Kanost M.R."/>
            <person name="Arrese E.L."/>
            <person name="Cao X."/>
            <person name="Chen Y.R."/>
            <person name="Chellapilla S."/>
            <person name="Goldsmith M.R."/>
            <person name="Grosse-Wilde E."/>
            <person name="Heckel D.G."/>
            <person name="Herndon N."/>
            <person name="Jiang H."/>
            <person name="Papanicolaou A."/>
            <person name="Qu J."/>
            <person name="Soulages J.L."/>
            <person name="Vogel H."/>
            <person name="Walters J."/>
            <person name="Waterhouse R.M."/>
            <person name="Ahn S.J."/>
            <person name="Almeida F.C."/>
            <person name="An C."/>
            <person name="Aqrawi P."/>
            <person name="Bretschneider A."/>
            <person name="Bryant W.B."/>
            <person name="Bucks S."/>
            <person name="Chao H."/>
            <person name="Chevignon G."/>
            <person name="Christen J.M."/>
            <person name="Clarke D.F."/>
            <person name="Dittmer N.T."/>
            <person name="Ferguson L.C.F."/>
            <person name="Garavelou S."/>
            <person name="Gordon K.H.J."/>
            <person name="Gunaratna R.T."/>
            <person name="Han Y."/>
            <person name="Hauser F."/>
            <person name="He Y."/>
            <person name="Heidel-Fischer H."/>
            <person name="Hirsh A."/>
            <person name="Hu Y."/>
            <person name="Jiang H."/>
            <person name="Kalra D."/>
            <person name="Klinner C."/>
            <person name="Konig C."/>
            <person name="Kovar C."/>
            <person name="Kroll A.R."/>
            <person name="Kuwar S.S."/>
            <person name="Lee S.L."/>
            <person name="Lehman R."/>
            <person name="Li K."/>
            <person name="Li Z."/>
            <person name="Liang H."/>
            <person name="Lovelace S."/>
            <person name="Lu Z."/>
            <person name="Mansfield J.H."/>
            <person name="McCulloch K.J."/>
            <person name="Mathew T."/>
            <person name="Morton B."/>
            <person name="Muzny D.M."/>
            <person name="Neunemann D."/>
            <person name="Ongeri F."/>
            <person name="Pauchet Y."/>
            <person name="Pu L.L."/>
            <person name="Pyrousis I."/>
            <person name="Rao X.J."/>
            <person name="Redding A."/>
            <person name="Roesel C."/>
            <person name="Sanchez-Gracia A."/>
            <person name="Schaack S."/>
            <person name="Shukla A."/>
            <person name="Tetreau G."/>
            <person name="Wang Y."/>
            <person name="Xiong G.H."/>
            <person name="Traut W."/>
            <person name="Walsh T.K."/>
            <person name="Worley K.C."/>
            <person name="Wu D."/>
            <person name="Wu W."/>
            <person name="Wu Y.Q."/>
            <person name="Zhang X."/>
            <person name="Zou Z."/>
            <person name="Zucker H."/>
            <person name="Briscoe A.D."/>
            <person name="Burmester T."/>
            <person name="Clem R.J."/>
            <person name="Feyereisen R."/>
            <person name="Grimmelikhuijzen C.J.P."/>
            <person name="Hamodrakas S.J."/>
            <person name="Hansson B.S."/>
            <person name="Huguet E."/>
            <person name="Jermiin L.S."/>
            <person name="Lan Q."/>
            <person name="Lehman H.K."/>
            <person name="Lorenzen M."/>
            <person name="Merzendorfer H."/>
            <person name="Michalopoulos I."/>
            <person name="Morton D.B."/>
            <person name="Muthukrishnan S."/>
            <person name="Oakeshott J.G."/>
            <person name="Palmer W."/>
            <person name="Park Y."/>
            <person name="Passarelli A.L."/>
            <person name="Rozas J."/>
            <person name="Schwartz L.M."/>
            <person name="Smith W."/>
            <person name="Southgate A."/>
            <person name="Vilcinskas A."/>
            <person name="Vogt R."/>
            <person name="Wang P."/>
            <person name="Werren J."/>
            <person name="Yu X.Q."/>
            <person name="Zhou J.J."/>
            <person name="Brown S.J."/>
            <person name="Scherer S.E."/>
            <person name="Richards S."/>
            <person name="Blissard G.W."/>
        </authorList>
    </citation>
    <scope>NUCLEOTIDE SEQUENCE</scope>
</reference>
<feature type="domain" description="ZAD" evidence="10">
    <location>
        <begin position="10"/>
        <end position="86"/>
    </location>
</feature>
<protein>
    <submittedName>
        <fullName evidence="11">Uncharacterized protein</fullName>
    </submittedName>
</protein>
<feature type="binding site" evidence="8">
    <location>
        <position position="59"/>
    </location>
    <ligand>
        <name>Zn(2+)</name>
        <dbReference type="ChEBI" id="CHEBI:29105"/>
    </ligand>
</feature>
<sequence length="514" mass="59648">MQITVDIFGKICRACLCESTNMKSLFMKIDGEDRNLLDVLTNIANVRIKTEDKLPKLVCNECETIMCKAEAFKRRCLESQTILRNVSGESDSNFETEEDDKKTHIKDEKNDSILKSLLDLPAAPLNSAVNEELDIKIPNLPDVSCSDTYVGNFDKALICEDVLQIENSVKEEAHDEFEQNDDTSFTDEPSLLTPIIPECKTNTEENCMYHLKMNSKNKHKIGHHKRYNVNKYDKLYKKLADTSIIPIKNQIACQKCYLQFSTVSAWNTHQNAHREESKNVQLFQCAVCSCKFKHRKTLVRHMRKHNEPNTIKYHCDKCKREFKYKAHLENHIISVHSQNGFTCDYCMQSFNDKESLEIHRDKHKTDKRHQCEVCKKTFYMLCTLKDHMRTHTGEKPFLCSVCGKGFSQKTNLAQHMRRHQGLKPFKCETCEKRFVSKGELEAHNRTHSGAHPFVCDECGNGFTTSSSLVKHRRIHTGNENTMTNSTQLRIWNNKNTIRQRKGMDLFVEIFSYHN</sequence>
<dbReference type="FunFam" id="3.30.160.60:FF:002343">
    <property type="entry name" value="Zinc finger protein 33A"/>
    <property type="match status" value="1"/>
</dbReference>
<proteinExistence type="predicted"/>
<evidence type="ECO:0000259" key="9">
    <source>
        <dbReference type="PROSITE" id="PS50157"/>
    </source>
</evidence>
<feature type="domain" description="C2H2-type" evidence="9">
    <location>
        <begin position="341"/>
        <end position="368"/>
    </location>
</feature>
<dbReference type="InterPro" id="IPR050888">
    <property type="entry name" value="ZnF_C2H2-type_TF"/>
</dbReference>
<feature type="domain" description="C2H2-type" evidence="9">
    <location>
        <begin position="397"/>
        <end position="424"/>
    </location>
</feature>
<keyword evidence="2 8" id="KW-0479">Metal-binding</keyword>
<evidence type="ECO:0000259" key="10">
    <source>
        <dbReference type="PROSITE" id="PS51915"/>
    </source>
</evidence>
<dbReference type="EMBL" id="JH668310">
    <property type="protein sequence ID" value="KAG6444361.1"/>
    <property type="molecule type" value="Genomic_DNA"/>
</dbReference>
<gene>
    <name evidence="11" type="ORF">O3G_MSEX003310</name>
</gene>
<dbReference type="GO" id="GO:0008270">
    <property type="term" value="F:zinc ion binding"/>
    <property type="evidence" value="ECO:0007669"/>
    <property type="project" value="UniProtKB-UniRule"/>
</dbReference>